<feature type="compositionally biased region" description="Polar residues" evidence="1">
    <location>
        <begin position="10"/>
        <end position="19"/>
    </location>
</feature>
<dbReference type="Pfam" id="PF07433">
    <property type="entry name" value="DUF1513"/>
    <property type="match status" value="1"/>
</dbReference>
<evidence type="ECO:0000313" key="3">
    <source>
        <dbReference type="Proteomes" id="UP001302257"/>
    </source>
</evidence>
<accession>A0ABZ0AWR6</accession>
<dbReference type="SUPFAM" id="SSF63829">
    <property type="entry name" value="Calcium-dependent phosphotriesterase"/>
    <property type="match status" value="1"/>
</dbReference>
<keyword evidence="3" id="KW-1185">Reference proteome</keyword>
<gene>
    <name evidence="2" type="ORF">RAN89_13370</name>
</gene>
<proteinExistence type="predicted"/>
<dbReference type="RefSeq" id="WP_313866770.1">
    <property type="nucleotide sequence ID" value="NZ_CP132507.1"/>
</dbReference>
<organism evidence="2 3">
    <name type="scientific">Rhodoferax mekongensis</name>
    <dbReference type="NCBI Taxonomy" id="3068341"/>
    <lineage>
        <taxon>Bacteria</taxon>
        <taxon>Pseudomonadati</taxon>
        <taxon>Pseudomonadota</taxon>
        <taxon>Betaproteobacteria</taxon>
        <taxon>Burkholderiales</taxon>
        <taxon>Comamonadaceae</taxon>
        <taxon>Rhodoferax</taxon>
    </lineage>
</organism>
<reference evidence="2 3" key="1">
    <citation type="submission" date="2023-08" db="EMBL/GenBank/DDBJ databases">
        <title>Rhodoferax potami sp. nov. and Rhodoferax mekongensis sp. nov., isolated from the Mekong River in Thailand.</title>
        <authorList>
            <person name="Kitikhun S."/>
            <person name="Charoenyingcharoen P."/>
            <person name="Siriarchawattana P."/>
            <person name="Likhitrattanapisal S."/>
            <person name="Nilsakha T."/>
            <person name="Chanpet A."/>
            <person name="Rattanawaree P."/>
            <person name="Ingsriswang S."/>
        </authorList>
    </citation>
    <scope>NUCLEOTIDE SEQUENCE [LARGE SCALE GENOMIC DNA]</scope>
    <source>
        <strain evidence="2 3">TBRC 17307</strain>
    </source>
</reference>
<dbReference type="InterPro" id="IPR008311">
    <property type="entry name" value="UCP028101"/>
</dbReference>
<feature type="region of interest" description="Disordered" evidence="1">
    <location>
        <begin position="1"/>
        <end position="26"/>
    </location>
</feature>
<dbReference type="EMBL" id="CP132507">
    <property type="protein sequence ID" value="WNO03897.1"/>
    <property type="molecule type" value="Genomic_DNA"/>
</dbReference>
<dbReference type="Proteomes" id="UP001302257">
    <property type="component" value="Chromosome"/>
</dbReference>
<protein>
    <submittedName>
        <fullName evidence="2">DUF1513 domain-containing protein</fullName>
    </submittedName>
</protein>
<evidence type="ECO:0000256" key="1">
    <source>
        <dbReference type="SAM" id="MobiDB-lite"/>
    </source>
</evidence>
<sequence>MPMATESRHSSPGSAQNGLNPRGQGRRSTLHTLLAGAGWCLGATTGGAASSVTPAVAQQLKVLTAWEQGETAYAGVWTPGVAPRGIALPARAHELLPIPTSAQLPGAQALVLARRPGEYLMRMDLTSSRALHWHDMEEDRYLAGHACASADRARFFTTETDGETGAGLIVERDWRSLEKVREFASHGIGPHALCTLASGDLLVANGGILNLPESGRRKLNLGRMAPNLCVLDAASGAVRKLHTLDDPYLSLRHLAVAPDGTVAIAMQAEHANMQDRAHAPALALLRDGVLRTVAWDNGQAPPNWDGYAGDVCCAQGRFWISAPRAGWLASWSLRGDALRVVPLRGVGALAAMGAQLIAGGETDALLVAPDSTTSTHYHLPAAWDNHAAVIGSLSPRT</sequence>
<evidence type="ECO:0000313" key="2">
    <source>
        <dbReference type="EMBL" id="WNO03897.1"/>
    </source>
</evidence>
<name>A0ABZ0AWR6_9BURK</name>